<evidence type="ECO:0000259" key="5">
    <source>
        <dbReference type="PROSITE" id="PS01124"/>
    </source>
</evidence>
<protein>
    <submittedName>
        <fullName evidence="6">HTH-type transcriptional activator RhaS</fullName>
    </submittedName>
</protein>
<keyword evidence="1" id="KW-0805">Transcription regulation</keyword>
<evidence type="ECO:0000256" key="1">
    <source>
        <dbReference type="ARBA" id="ARBA00023015"/>
    </source>
</evidence>
<dbReference type="InterPro" id="IPR050204">
    <property type="entry name" value="AraC_XylS_family_regulators"/>
</dbReference>
<dbReference type="AlphaFoldDB" id="A0A3P5XFC9"/>
<dbReference type="PANTHER" id="PTHR46796:SF6">
    <property type="entry name" value="ARAC SUBFAMILY"/>
    <property type="match status" value="1"/>
</dbReference>
<dbReference type="EMBL" id="UXAW01000118">
    <property type="protein sequence ID" value="VDC33465.1"/>
    <property type="molecule type" value="Genomic_DNA"/>
</dbReference>
<gene>
    <name evidence="6" type="primary">rhaS_1</name>
    <name evidence="6" type="ORF">XINFAN_03857</name>
</gene>
<dbReference type="InterPro" id="IPR020449">
    <property type="entry name" value="Tscrpt_reg_AraC-type_HTH"/>
</dbReference>
<dbReference type="Proteomes" id="UP000277498">
    <property type="component" value="Unassembled WGS sequence"/>
</dbReference>
<dbReference type="PRINTS" id="PR00032">
    <property type="entry name" value="HTHARAC"/>
</dbReference>
<reference evidence="6 7" key="1">
    <citation type="submission" date="2018-11" db="EMBL/GenBank/DDBJ databases">
        <authorList>
            <person name="Criscuolo A."/>
        </authorList>
    </citation>
    <scope>NUCLEOTIDE SEQUENCE [LARGE SCALE GENOMIC DNA]</scope>
    <source>
        <strain evidence="6">ACIP111625</strain>
    </source>
</reference>
<dbReference type="Gene3D" id="1.10.10.60">
    <property type="entry name" value="Homeodomain-like"/>
    <property type="match status" value="1"/>
</dbReference>
<dbReference type="SMART" id="SM00342">
    <property type="entry name" value="HTH_ARAC"/>
    <property type="match status" value="1"/>
</dbReference>
<evidence type="ECO:0000256" key="3">
    <source>
        <dbReference type="ARBA" id="ARBA00023163"/>
    </source>
</evidence>
<name>A0A3P5XFC9_9RHOB</name>
<feature type="domain" description="HTH araC/xylS-type" evidence="5">
    <location>
        <begin position="196"/>
        <end position="295"/>
    </location>
</feature>
<evidence type="ECO:0000313" key="7">
    <source>
        <dbReference type="Proteomes" id="UP000277498"/>
    </source>
</evidence>
<dbReference type="GO" id="GO:0043565">
    <property type="term" value="F:sequence-specific DNA binding"/>
    <property type="evidence" value="ECO:0007669"/>
    <property type="project" value="InterPro"/>
</dbReference>
<dbReference type="SUPFAM" id="SSF46689">
    <property type="entry name" value="Homeodomain-like"/>
    <property type="match status" value="2"/>
</dbReference>
<keyword evidence="3" id="KW-0804">Transcription</keyword>
<evidence type="ECO:0000256" key="4">
    <source>
        <dbReference type="SAM" id="MobiDB-lite"/>
    </source>
</evidence>
<dbReference type="OrthoDB" id="6670788at2"/>
<dbReference type="PROSITE" id="PS01124">
    <property type="entry name" value="HTH_ARAC_FAMILY_2"/>
    <property type="match status" value="1"/>
</dbReference>
<feature type="region of interest" description="Disordered" evidence="4">
    <location>
        <begin position="106"/>
        <end position="126"/>
    </location>
</feature>
<dbReference type="Pfam" id="PF12833">
    <property type="entry name" value="HTH_18"/>
    <property type="match status" value="1"/>
</dbReference>
<accession>A0A3P5XFC9</accession>
<dbReference type="GO" id="GO:0003700">
    <property type="term" value="F:DNA-binding transcription factor activity"/>
    <property type="evidence" value="ECO:0007669"/>
    <property type="project" value="InterPro"/>
</dbReference>
<keyword evidence="7" id="KW-1185">Reference proteome</keyword>
<dbReference type="PANTHER" id="PTHR46796">
    <property type="entry name" value="HTH-TYPE TRANSCRIPTIONAL ACTIVATOR RHAS-RELATED"/>
    <property type="match status" value="1"/>
</dbReference>
<keyword evidence="2" id="KW-0238">DNA-binding</keyword>
<sequence length="296" mass="31938">MTVFHYPGNLRIGLRNEDAAGVSGSAMQIGEDRQMLFLLISGHQRFLVNDAEFVLSTLIPGQTGPQALLLRVAAGSRVEYLESQGRPLVKIGIITDPDWLDHAGEVDESEGPDIRPPARLPGLPRDVTHRAWTPGADMLAIAQDMVAVHRQGVLGAIPREAMSLSLMSRGVDLYLTALQAAVPPLRDGQPGHPRIAALAGYIASHLDDPDLGPEDLARACGLGLRSLQRLCRRTMDCSPSEFIRAQRLEAAFAALRRGSVNVAQAAFMAGYSSAANFSTAFKREFGVTPGRAQELR</sequence>
<evidence type="ECO:0000256" key="2">
    <source>
        <dbReference type="ARBA" id="ARBA00023125"/>
    </source>
</evidence>
<organism evidence="6 7">
    <name type="scientific">Pseudogemmobacter humi</name>
    <dbReference type="NCBI Taxonomy" id="2483812"/>
    <lineage>
        <taxon>Bacteria</taxon>
        <taxon>Pseudomonadati</taxon>
        <taxon>Pseudomonadota</taxon>
        <taxon>Alphaproteobacteria</taxon>
        <taxon>Rhodobacterales</taxon>
        <taxon>Paracoccaceae</taxon>
        <taxon>Pseudogemmobacter</taxon>
    </lineage>
</organism>
<evidence type="ECO:0000313" key="6">
    <source>
        <dbReference type="EMBL" id="VDC33465.1"/>
    </source>
</evidence>
<dbReference type="InterPro" id="IPR018060">
    <property type="entry name" value="HTH_AraC"/>
</dbReference>
<dbReference type="InterPro" id="IPR009057">
    <property type="entry name" value="Homeodomain-like_sf"/>
</dbReference>
<dbReference type="RefSeq" id="WP_124088536.1">
    <property type="nucleotide sequence ID" value="NZ_UXAW01000118.1"/>
</dbReference>
<proteinExistence type="predicted"/>